<dbReference type="AlphaFoldDB" id="A0A293M7U6"/>
<feature type="compositionally biased region" description="Low complexity" evidence="1">
    <location>
        <begin position="74"/>
        <end position="83"/>
    </location>
</feature>
<feature type="region of interest" description="Disordered" evidence="1">
    <location>
        <begin position="63"/>
        <end position="91"/>
    </location>
</feature>
<dbReference type="EMBL" id="GFWV01012223">
    <property type="protein sequence ID" value="MAA36952.1"/>
    <property type="molecule type" value="Transcribed_RNA"/>
</dbReference>
<reference evidence="2" key="1">
    <citation type="submission" date="2017-08" db="EMBL/GenBank/DDBJ databases">
        <title>Ornithodoros erraticus midgut genes differentially expressed after blood feeding.</title>
        <authorList>
            <person name="Oleaga A."/>
        </authorList>
    </citation>
    <scope>NUCLEOTIDE SEQUENCE</scope>
    <source>
        <strain evidence="2">Female</strain>
        <tissue evidence="2">Gut</tissue>
    </source>
</reference>
<organism evidence="2">
    <name type="scientific">Ornithodoros erraticus</name>
    <name type="common">European soft tick</name>
    <name type="synonym">Alectorobius erraticus</name>
    <dbReference type="NCBI Taxonomy" id="265619"/>
    <lineage>
        <taxon>Eukaryota</taxon>
        <taxon>Metazoa</taxon>
        <taxon>Ecdysozoa</taxon>
        <taxon>Arthropoda</taxon>
        <taxon>Chelicerata</taxon>
        <taxon>Arachnida</taxon>
        <taxon>Acari</taxon>
        <taxon>Parasitiformes</taxon>
        <taxon>Ixodida</taxon>
        <taxon>Ixodoidea</taxon>
        <taxon>Argasidae</taxon>
        <taxon>Ornithodorinae</taxon>
        <taxon>Ornithodoros</taxon>
    </lineage>
</organism>
<protein>
    <submittedName>
        <fullName evidence="2">Uncharacterized protein</fullName>
    </submittedName>
</protein>
<accession>A0A293M7U6</accession>
<name>A0A293M7U6_ORNER</name>
<sequence length="108" mass="12017">MDVVPNFYEHRFRFYSPASDGGTSSIWHCIPPRAYDYLGQGAFVPKRCGHSFLYKSDLHATSPDATVGPKRPTPRCATRTTNTTHKDTAPAPDSCKTRAGAYFVTLYI</sequence>
<evidence type="ECO:0000256" key="1">
    <source>
        <dbReference type="SAM" id="MobiDB-lite"/>
    </source>
</evidence>
<evidence type="ECO:0000313" key="2">
    <source>
        <dbReference type="EMBL" id="MAA36952.1"/>
    </source>
</evidence>
<proteinExistence type="predicted"/>